<gene>
    <name evidence="2" type="ORF">HNR50_002436</name>
</gene>
<evidence type="ECO:0000259" key="1">
    <source>
        <dbReference type="SMART" id="SM00834"/>
    </source>
</evidence>
<dbReference type="SMART" id="SM00834">
    <property type="entry name" value="CxxC_CXXC_SSSS"/>
    <property type="match status" value="1"/>
</dbReference>
<accession>A0A841RA41</accession>
<dbReference type="PANTHER" id="PTHR34404:SF2">
    <property type="entry name" value="CONSERVED SERINE RICH PROTEIN"/>
    <property type="match status" value="1"/>
</dbReference>
<dbReference type="EMBL" id="JACHGJ010000004">
    <property type="protein sequence ID" value="MBB6480763.1"/>
    <property type="molecule type" value="Genomic_DNA"/>
</dbReference>
<dbReference type="PANTHER" id="PTHR34404">
    <property type="entry name" value="REGULATORY PROTEIN, FMDB FAMILY"/>
    <property type="match status" value="1"/>
</dbReference>
<reference evidence="2 3" key="1">
    <citation type="submission" date="2020-08" db="EMBL/GenBank/DDBJ databases">
        <title>Genomic Encyclopedia of Type Strains, Phase IV (KMG-IV): sequencing the most valuable type-strain genomes for metagenomic binning, comparative biology and taxonomic classification.</title>
        <authorList>
            <person name="Goeker M."/>
        </authorList>
    </citation>
    <scope>NUCLEOTIDE SEQUENCE [LARGE SCALE GENOMIC DNA]</scope>
    <source>
        <strain evidence="2 3">DSM 2461</strain>
    </source>
</reference>
<comment type="caution">
    <text evidence="2">The sequence shown here is derived from an EMBL/GenBank/DDBJ whole genome shotgun (WGS) entry which is preliminary data.</text>
</comment>
<protein>
    <submittedName>
        <fullName evidence="2">Putative FmdB family regulatory protein</fullName>
    </submittedName>
</protein>
<dbReference type="Pfam" id="PF09723">
    <property type="entry name" value="Zn_ribbon_8"/>
    <property type="match status" value="1"/>
</dbReference>
<name>A0A841RA41_9SPIO</name>
<proteinExistence type="predicted"/>
<dbReference type="RefSeq" id="WP_184747024.1">
    <property type="nucleotide sequence ID" value="NZ_JACHGJ010000004.1"/>
</dbReference>
<sequence>MPTYDYKCNQCSHVFEYFQAMTDEPLSVCPECGGEVKRMIGGGSGLIFKGSGFYVTDSKKSTSGSSSK</sequence>
<evidence type="ECO:0000313" key="2">
    <source>
        <dbReference type="EMBL" id="MBB6480763.1"/>
    </source>
</evidence>
<dbReference type="InterPro" id="IPR013429">
    <property type="entry name" value="Regulatory_FmdB_Zinc_ribbon"/>
</dbReference>
<organism evidence="2 3">
    <name type="scientific">Spirochaeta isovalerica</name>
    <dbReference type="NCBI Taxonomy" id="150"/>
    <lineage>
        <taxon>Bacteria</taxon>
        <taxon>Pseudomonadati</taxon>
        <taxon>Spirochaetota</taxon>
        <taxon>Spirochaetia</taxon>
        <taxon>Spirochaetales</taxon>
        <taxon>Spirochaetaceae</taxon>
        <taxon>Spirochaeta</taxon>
    </lineage>
</organism>
<dbReference type="Proteomes" id="UP000587760">
    <property type="component" value="Unassembled WGS sequence"/>
</dbReference>
<evidence type="ECO:0000313" key="3">
    <source>
        <dbReference type="Proteomes" id="UP000587760"/>
    </source>
</evidence>
<dbReference type="NCBIfam" id="TIGR02605">
    <property type="entry name" value="CxxC_CxxC_SSSS"/>
    <property type="match status" value="1"/>
</dbReference>
<dbReference type="AlphaFoldDB" id="A0A841RA41"/>
<keyword evidence="3" id="KW-1185">Reference proteome</keyword>
<feature type="domain" description="Putative regulatory protein FmdB zinc ribbon" evidence="1">
    <location>
        <begin position="1"/>
        <end position="41"/>
    </location>
</feature>